<keyword evidence="8 10" id="KW-0694">RNA-binding</keyword>
<dbReference type="InterPro" id="IPR010914">
    <property type="entry name" value="RsgA_GTPase_dom"/>
</dbReference>
<evidence type="ECO:0000313" key="14">
    <source>
        <dbReference type="Proteomes" id="UP001235840"/>
    </source>
</evidence>
<sequence length="343" mass="38462">MNLIHLGLNNEFQDLATPFIEQGFSLGRVALEHKHIYRIYTEHGELLAEIAGKLRFEAQGIEDFPAVGDWVAIKPRAEEGKATIHAVLPRKSKFSRNNAGMTTEEQIVATNVDYVFLVTALNNDFNIRRLERYLIMAWESGATPVIILSKADLCSDVQDKLAAVESIAIGVPVHILSSVTKEGIEDIAQYVKPGITAALLGSSGVGKSTLINQLYGEDIQKVNDIRQGDDRGKHTTTHRELIILPSGGIIIDTHGMRELQLWEGGQGFTESFKDIEDLARECRFTDCTHKNEPHCAVKLAIEEGRLDAERFTSYLKTQRELQYLERKEKLKARADHKKAMKKK</sequence>
<comment type="subcellular location">
    <subcellularLocation>
        <location evidence="10">Cytoplasm</location>
    </subcellularLocation>
</comment>
<evidence type="ECO:0000256" key="6">
    <source>
        <dbReference type="ARBA" id="ARBA00022801"/>
    </source>
</evidence>
<dbReference type="RefSeq" id="WP_370875466.1">
    <property type="nucleotide sequence ID" value="NZ_BAAADK010000045.1"/>
</dbReference>
<keyword evidence="14" id="KW-1185">Reference proteome</keyword>
<evidence type="ECO:0000256" key="9">
    <source>
        <dbReference type="ARBA" id="ARBA00023134"/>
    </source>
</evidence>
<dbReference type="Gene3D" id="1.10.40.50">
    <property type="entry name" value="Probable gtpase engc, domain 3"/>
    <property type="match status" value="1"/>
</dbReference>
<feature type="domain" description="CP-type G" evidence="12">
    <location>
        <begin position="102"/>
        <end position="259"/>
    </location>
</feature>
<evidence type="ECO:0000256" key="4">
    <source>
        <dbReference type="ARBA" id="ARBA00022730"/>
    </source>
</evidence>
<evidence type="ECO:0000259" key="12">
    <source>
        <dbReference type="PROSITE" id="PS51721"/>
    </source>
</evidence>
<evidence type="ECO:0000313" key="13">
    <source>
        <dbReference type="EMBL" id="MDQ0165401.1"/>
    </source>
</evidence>
<dbReference type="PANTHER" id="PTHR32120:SF10">
    <property type="entry name" value="SMALL RIBOSOMAL SUBUNIT BIOGENESIS GTPASE RSGA"/>
    <property type="match status" value="1"/>
</dbReference>
<feature type="binding site" evidence="10">
    <location>
        <position position="295"/>
    </location>
    <ligand>
        <name>Zn(2+)</name>
        <dbReference type="ChEBI" id="CHEBI:29105"/>
    </ligand>
</feature>
<feature type="domain" description="EngC GTPase" evidence="11">
    <location>
        <begin position="110"/>
        <end position="257"/>
    </location>
</feature>
<dbReference type="HAMAP" id="MF_01820">
    <property type="entry name" value="GTPase_RsgA"/>
    <property type="match status" value="1"/>
</dbReference>
<organism evidence="13 14">
    <name type="scientific">Caldalkalibacillus horti</name>
    <dbReference type="NCBI Taxonomy" id="77523"/>
    <lineage>
        <taxon>Bacteria</taxon>
        <taxon>Bacillati</taxon>
        <taxon>Bacillota</taxon>
        <taxon>Bacilli</taxon>
        <taxon>Bacillales</taxon>
        <taxon>Bacillaceae</taxon>
        <taxon>Caldalkalibacillus</taxon>
    </lineage>
</organism>
<keyword evidence="1 10" id="KW-0963">Cytoplasm</keyword>
<gene>
    <name evidence="10" type="primary">rsgA</name>
    <name evidence="13" type="ORF">J2S11_001301</name>
</gene>
<feature type="binding site" evidence="10">
    <location>
        <begin position="201"/>
        <end position="209"/>
    </location>
    <ligand>
        <name>GTP</name>
        <dbReference type="ChEBI" id="CHEBI:37565"/>
    </ligand>
</feature>
<comment type="subunit">
    <text evidence="10">Monomer. Associates with 30S ribosomal subunit, binds 16S rRNA.</text>
</comment>
<dbReference type="InterPro" id="IPR027417">
    <property type="entry name" value="P-loop_NTPase"/>
</dbReference>
<protein>
    <recommendedName>
        <fullName evidence="10">Small ribosomal subunit biogenesis GTPase RsgA</fullName>
        <ecNumber evidence="10">3.6.1.-</ecNumber>
    </recommendedName>
</protein>
<comment type="similarity">
    <text evidence="10">Belongs to the TRAFAC class YlqF/YawG GTPase family. RsgA subfamily.</text>
</comment>
<reference evidence="13 14" key="1">
    <citation type="submission" date="2023-07" db="EMBL/GenBank/DDBJ databases">
        <title>Genomic Encyclopedia of Type Strains, Phase IV (KMG-IV): sequencing the most valuable type-strain genomes for metagenomic binning, comparative biology and taxonomic classification.</title>
        <authorList>
            <person name="Goeker M."/>
        </authorList>
    </citation>
    <scope>NUCLEOTIDE SEQUENCE [LARGE SCALE GENOMIC DNA]</scope>
    <source>
        <strain evidence="13 14">DSM 12751</strain>
    </source>
</reference>
<dbReference type="Pfam" id="PF03193">
    <property type="entry name" value="RsgA_GTPase"/>
    <property type="match status" value="1"/>
</dbReference>
<proteinExistence type="inferred from homology"/>
<dbReference type="EC" id="3.6.1.-" evidence="10"/>
<name>A0ABT9VWP2_9BACI</name>
<dbReference type="PROSITE" id="PS50936">
    <property type="entry name" value="ENGC_GTPASE"/>
    <property type="match status" value="1"/>
</dbReference>
<dbReference type="SUPFAM" id="SSF52540">
    <property type="entry name" value="P-loop containing nucleoside triphosphate hydrolases"/>
    <property type="match status" value="1"/>
</dbReference>
<keyword evidence="4 10" id="KW-0699">rRNA-binding</keyword>
<evidence type="ECO:0000256" key="2">
    <source>
        <dbReference type="ARBA" id="ARBA00022517"/>
    </source>
</evidence>
<dbReference type="Proteomes" id="UP001235840">
    <property type="component" value="Unassembled WGS sequence"/>
</dbReference>
<dbReference type="InterPro" id="IPR012340">
    <property type="entry name" value="NA-bd_OB-fold"/>
</dbReference>
<dbReference type="GO" id="GO:0016787">
    <property type="term" value="F:hydrolase activity"/>
    <property type="evidence" value="ECO:0007669"/>
    <property type="project" value="UniProtKB-KW"/>
</dbReference>
<evidence type="ECO:0000259" key="11">
    <source>
        <dbReference type="PROSITE" id="PS50936"/>
    </source>
</evidence>
<dbReference type="InterPro" id="IPR004881">
    <property type="entry name" value="Ribosome_biogen_GTPase_RsgA"/>
</dbReference>
<dbReference type="SUPFAM" id="SSF50249">
    <property type="entry name" value="Nucleic acid-binding proteins"/>
    <property type="match status" value="1"/>
</dbReference>
<accession>A0ABT9VWP2</accession>
<dbReference type="Gene3D" id="3.40.50.300">
    <property type="entry name" value="P-loop containing nucleotide triphosphate hydrolases"/>
    <property type="match status" value="1"/>
</dbReference>
<evidence type="ECO:0000256" key="8">
    <source>
        <dbReference type="ARBA" id="ARBA00022884"/>
    </source>
</evidence>
<dbReference type="CDD" id="cd01854">
    <property type="entry name" value="YjeQ_EngC"/>
    <property type="match status" value="1"/>
</dbReference>
<evidence type="ECO:0000256" key="10">
    <source>
        <dbReference type="HAMAP-Rule" id="MF_01820"/>
    </source>
</evidence>
<keyword evidence="7 10" id="KW-0862">Zinc</keyword>
<keyword evidence="6 10" id="KW-0378">Hydrolase</keyword>
<feature type="binding site" evidence="10">
    <location>
        <position position="287"/>
    </location>
    <ligand>
        <name>Zn(2+)</name>
        <dbReference type="ChEBI" id="CHEBI:29105"/>
    </ligand>
</feature>
<keyword evidence="9 10" id="KW-0342">GTP-binding</keyword>
<comment type="caution">
    <text evidence="13">The sequence shown here is derived from an EMBL/GenBank/DDBJ whole genome shotgun (WGS) entry which is preliminary data.</text>
</comment>
<evidence type="ECO:0000256" key="7">
    <source>
        <dbReference type="ARBA" id="ARBA00022833"/>
    </source>
</evidence>
<dbReference type="PROSITE" id="PS51721">
    <property type="entry name" value="G_CP"/>
    <property type="match status" value="1"/>
</dbReference>
<dbReference type="InterPro" id="IPR030378">
    <property type="entry name" value="G_CP_dom"/>
</dbReference>
<evidence type="ECO:0000256" key="5">
    <source>
        <dbReference type="ARBA" id="ARBA00022741"/>
    </source>
</evidence>
<dbReference type="PANTHER" id="PTHR32120">
    <property type="entry name" value="SMALL RIBOSOMAL SUBUNIT BIOGENESIS GTPASE RSGA"/>
    <property type="match status" value="1"/>
</dbReference>
<evidence type="ECO:0000256" key="3">
    <source>
        <dbReference type="ARBA" id="ARBA00022723"/>
    </source>
</evidence>
<feature type="binding site" evidence="10">
    <location>
        <position position="289"/>
    </location>
    <ligand>
        <name>Zn(2+)</name>
        <dbReference type="ChEBI" id="CHEBI:29105"/>
    </ligand>
</feature>
<keyword evidence="2 10" id="KW-0690">Ribosome biogenesis</keyword>
<comment type="function">
    <text evidence="10">One of several proteins that assist in the late maturation steps of the functional core of the 30S ribosomal subunit. Helps release RbfA from mature subunits. May play a role in the assembly of ribosomal proteins into the subunit. Circularly permuted GTPase that catalyzes slow GTP hydrolysis, GTPase activity is stimulated by the 30S ribosomal subunit.</text>
</comment>
<keyword evidence="5 10" id="KW-0547">Nucleotide-binding</keyword>
<feature type="binding site" evidence="10">
    <location>
        <position position="282"/>
    </location>
    <ligand>
        <name>Zn(2+)</name>
        <dbReference type="ChEBI" id="CHEBI:29105"/>
    </ligand>
</feature>
<dbReference type="NCBIfam" id="TIGR00157">
    <property type="entry name" value="ribosome small subunit-dependent GTPase A"/>
    <property type="match status" value="1"/>
</dbReference>
<feature type="binding site" evidence="10">
    <location>
        <begin position="149"/>
        <end position="152"/>
    </location>
    <ligand>
        <name>GTP</name>
        <dbReference type="ChEBI" id="CHEBI:37565"/>
    </ligand>
</feature>
<comment type="cofactor">
    <cofactor evidence="10">
        <name>Zn(2+)</name>
        <dbReference type="ChEBI" id="CHEBI:29105"/>
    </cofactor>
    <text evidence="10">Binds 1 zinc ion per subunit.</text>
</comment>
<dbReference type="EMBL" id="JAUSTY010000004">
    <property type="protein sequence ID" value="MDQ0165401.1"/>
    <property type="molecule type" value="Genomic_DNA"/>
</dbReference>
<evidence type="ECO:0000256" key="1">
    <source>
        <dbReference type="ARBA" id="ARBA00022490"/>
    </source>
</evidence>
<keyword evidence="3 10" id="KW-0479">Metal-binding</keyword>